<gene>
    <name evidence="2" type="ORF">C2G38_2158076</name>
</gene>
<dbReference type="InterPro" id="IPR001138">
    <property type="entry name" value="Zn2Cys6_DnaBD"/>
</dbReference>
<dbReference type="SMART" id="SM00066">
    <property type="entry name" value="GAL4"/>
    <property type="match status" value="1"/>
</dbReference>
<dbReference type="Gene3D" id="4.10.240.10">
    <property type="entry name" value="Zn(2)-C6 fungal-type DNA-binding domain"/>
    <property type="match status" value="1"/>
</dbReference>
<accession>A0A397W4B2</accession>
<dbReference type="PROSITE" id="PS00463">
    <property type="entry name" value="ZN2_CY6_FUNGAL_1"/>
    <property type="match status" value="1"/>
</dbReference>
<dbReference type="PROSITE" id="PS50048">
    <property type="entry name" value="ZN2_CY6_FUNGAL_2"/>
    <property type="match status" value="1"/>
</dbReference>
<proteinExistence type="predicted"/>
<dbReference type="Proteomes" id="UP000266673">
    <property type="component" value="Unassembled WGS sequence"/>
</dbReference>
<evidence type="ECO:0000259" key="1">
    <source>
        <dbReference type="PROSITE" id="PS50048"/>
    </source>
</evidence>
<dbReference type="AlphaFoldDB" id="A0A397W4B2"/>
<dbReference type="GO" id="GO:0000981">
    <property type="term" value="F:DNA-binding transcription factor activity, RNA polymerase II-specific"/>
    <property type="evidence" value="ECO:0007669"/>
    <property type="project" value="InterPro"/>
</dbReference>
<dbReference type="Pfam" id="PF00172">
    <property type="entry name" value="Zn_clus"/>
    <property type="match status" value="1"/>
</dbReference>
<dbReference type="OrthoDB" id="2384352at2759"/>
<feature type="domain" description="Zn(2)-C6 fungal-type" evidence="1">
    <location>
        <begin position="14"/>
        <end position="46"/>
    </location>
</feature>
<name>A0A397W4B2_9GLOM</name>
<organism evidence="2 3">
    <name type="scientific">Gigaspora rosea</name>
    <dbReference type="NCBI Taxonomy" id="44941"/>
    <lineage>
        <taxon>Eukaryota</taxon>
        <taxon>Fungi</taxon>
        <taxon>Fungi incertae sedis</taxon>
        <taxon>Mucoromycota</taxon>
        <taxon>Glomeromycotina</taxon>
        <taxon>Glomeromycetes</taxon>
        <taxon>Diversisporales</taxon>
        <taxon>Gigasporaceae</taxon>
        <taxon>Gigaspora</taxon>
    </lineage>
</organism>
<evidence type="ECO:0000313" key="2">
    <source>
        <dbReference type="EMBL" id="RIB28407.1"/>
    </source>
</evidence>
<dbReference type="CDD" id="cd00067">
    <property type="entry name" value="GAL4"/>
    <property type="match status" value="1"/>
</dbReference>
<comment type="caution">
    <text evidence="2">The sequence shown here is derived from an EMBL/GenBank/DDBJ whole genome shotgun (WGS) entry which is preliminary data.</text>
</comment>
<dbReference type="InterPro" id="IPR036864">
    <property type="entry name" value="Zn2-C6_fun-type_DNA-bd_sf"/>
</dbReference>
<keyword evidence="3" id="KW-1185">Reference proteome</keyword>
<dbReference type="EMBL" id="QKWP01000067">
    <property type="protein sequence ID" value="RIB28407.1"/>
    <property type="molecule type" value="Genomic_DNA"/>
</dbReference>
<dbReference type="SUPFAM" id="SSF57701">
    <property type="entry name" value="Zn2/Cys6 DNA-binding domain"/>
    <property type="match status" value="1"/>
</dbReference>
<sequence>MINHKPKGTRSLAACIHCRKAKIKCTNFDSNLGCDECEKRQLKCIMDPYRKKRGPKPKTIDAMPTLQLPNTINFDSKVSELTDFGNNMVYDIQLSEIKPTLSARCMSCVKGKKLCKGGTPGLFKCDRCQKKSICIFQCTACYKKNKDKKDQLPQCDHCKVISEDILPESITSNYDIITDDIGQKSYLRHYNCNHKIEITSDAMINSYKTINPTYITPTYFSDDVSEFSNPHGQNDESYASDLSEIDFTSATIMNAYGPQFNVYDNTYYPVVDSHFNIYENVDQYYQPESSIPTHFNAFTSSLPLSITN</sequence>
<evidence type="ECO:0000313" key="3">
    <source>
        <dbReference type="Proteomes" id="UP000266673"/>
    </source>
</evidence>
<dbReference type="GO" id="GO:0008270">
    <property type="term" value="F:zinc ion binding"/>
    <property type="evidence" value="ECO:0007669"/>
    <property type="project" value="InterPro"/>
</dbReference>
<protein>
    <recommendedName>
        <fullName evidence="1">Zn(2)-C6 fungal-type domain-containing protein</fullName>
    </recommendedName>
</protein>
<reference evidence="2 3" key="1">
    <citation type="submission" date="2018-06" db="EMBL/GenBank/DDBJ databases">
        <title>Comparative genomics reveals the genomic features of Rhizophagus irregularis, R. cerebriforme, R. diaphanum and Gigaspora rosea, and their symbiotic lifestyle signature.</title>
        <authorList>
            <person name="Morin E."/>
            <person name="San Clemente H."/>
            <person name="Chen E.C.H."/>
            <person name="De La Providencia I."/>
            <person name="Hainaut M."/>
            <person name="Kuo A."/>
            <person name="Kohler A."/>
            <person name="Murat C."/>
            <person name="Tang N."/>
            <person name="Roy S."/>
            <person name="Loubradou J."/>
            <person name="Henrissat B."/>
            <person name="Grigoriev I.V."/>
            <person name="Corradi N."/>
            <person name="Roux C."/>
            <person name="Martin F.M."/>
        </authorList>
    </citation>
    <scope>NUCLEOTIDE SEQUENCE [LARGE SCALE GENOMIC DNA]</scope>
    <source>
        <strain evidence="2 3">DAOM 194757</strain>
    </source>
</reference>